<dbReference type="PRINTS" id="PR00783">
    <property type="entry name" value="MINTRINSICP"/>
</dbReference>
<evidence type="ECO:0000256" key="2">
    <source>
        <dbReference type="ARBA" id="ARBA00022692"/>
    </source>
</evidence>
<feature type="transmembrane region" description="Helical" evidence="8">
    <location>
        <begin position="40"/>
        <end position="56"/>
    </location>
</feature>
<gene>
    <name evidence="9" type="ORF">FCM35_KLT12618</name>
</gene>
<comment type="similarity">
    <text evidence="6">Belongs to the MIP/aquaporin (TC 1.A.8) family.</text>
</comment>
<accession>A0A833QH09</accession>
<sequence>MGRARVVVADLVLSFLWVWAGALVRLFVYRTVAPGHEAELLKVALSIGYMFFFAWLDKLTGGGSYNPLTVLIYTVAGNGGYLFAAFCRIPAQMLGSVAGVWLLKEAFPKVGHGPRVNGGIHHGALVEGLATFAVVMVSLILKHKEVNSFFMKTWISSISKMTLHILSSDLTGGIMNPASAFGWAFARGDHISLEHVLVYWVAPIQAALFGVWGVKQFTKPKSTGAQKSEETKSTEAQNSDETKSKSD</sequence>
<proteinExistence type="inferred from homology"/>
<comment type="subcellular location">
    <subcellularLocation>
        <location evidence="1">Membrane</location>
        <topology evidence="1">Multi-pass membrane protein</topology>
    </subcellularLocation>
</comment>
<evidence type="ECO:0000313" key="10">
    <source>
        <dbReference type="Proteomes" id="UP000623129"/>
    </source>
</evidence>
<organism evidence="9 10">
    <name type="scientific">Carex littledalei</name>
    <dbReference type="NCBI Taxonomy" id="544730"/>
    <lineage>
        <taxon>Eukaryota</taxon>
        <taxon>Viridiplantae</taxon>
        <taxon>Streptophyta</taxon>
        <taxon>Embryophyta</taxon>
        <taxon>Tracheophyta</taxon>
        <taxon>Spermatophyta</taxon>
        <taxon>Magnoliopsida</taxon>
        <taxon>Liliopsida</taxon>
        <taxon>Poales</taxon>
        <taxon>Cyperaceae</taxon>
        <taxon>Cyperoideae</taxon>
        <taxon>Cariceae</taxon>
        <taxon>Carex</taxon>
        <taxon>Carex subgen. Euthyceras</taxon>
    </lineage>
</organism>
<keyword evidence="3" id="KW-0677">Repeat</keyword>
<evidence type="ECO:0000256" key="6">
    <source>
        <dbReference type="RuleBase" id="RU000477"/>
    </source>
</evidence>
<dbReference type="Pfam" id="PF00230">
    <property type="entry name" value="MIP"/>
    <property type="match status" value="1"/>
</dbReference>
<feature type="transmembrane region" description="Helical" evidence="8">
    <location>
        <begin position="197"/>
        <end position="214"/>
    </location>
</feature>
<dbReference type="PANTHER" id="PTHR47720">
    <property type="entry name" value="AQUAPORIN SIP2-1-RELATED"/>
    <property type="match status" value="1"/>
</dbReference>
<dbReference type="Gene3D" id="1.20.1080.10">
    <property type="entry name" value="Glycerol uptake facilitator protein"/>
    <property type="match status" value="1"/>
</dbReference>
<evidence type="ECO:0000256" key="1">
    <source>
        <dbReference type="ARBA" id="ARBA00004141"/>
    </source>
</evidence>
<evidence type="ECO:0000256" key="8">
    <source>
        <dbReference type="SAM" id="Phobius"/>
    </source>
</evidence>
<dbReference type="PANTHER" id="PTHR47720:SF1">
    <property type="entry name" value="AQUAPORIN SIP2-1-RELATED"/>
    <property type="match status" value="1"/>
</dbReference>
<keyword evidence="10" id="KW-1185">Reference proteome</keyword>
<comment type="caution">
    <text evidence="9">The sequence shown here is derived from an EMBL/GenBank/DDBJ whole genome shotgun (WGS) entry which is preliminary data.</text>
</comment>
<dbReference type="EMBL" id="SWLB01000024">
    <property type="protein sequence ID" value="KAF3322629.1"/>
    <property type="molecule type" value="Genomic_DNA"/>
</dbReference>
<evidence type="ECO:0000313" key="9">
    <source>
        <dbReference type="EMBL" id="KAF3322629.1"/>
    </source>
</evidence>
<keyword evidence="2 6" id="KW-0812">Transmembrane</keyword>
<feature type="region of interest" description="Disordered" evidence="7">
    <location>
        <begin position="219"/>
        <end position="247"/>
    </location>
</feature>
<dbReference type="AlphaFoldDB" id="A0A833QH09"/>
<keyword evidence="5 8" id="KW-0472">Membrane</keyword>
<feature type="transmembrane region" description="Helical" evidence="8">
    <location>
        <begin position="162"/>
        <end position="185"/>
    </location>
</feature>
<dbReference type="OrthoDB" id="1580043at2759"/>
<reference evidence="9" key="1">
    <citation type="submission" date="2020-01" db="EMBL/GenBank/DDBJ databases">
        <title>Genome sequence of Kobresia littledalei, the first chromosome-level genome in the family Cyperaceae.</title>
        <authorList>
            <person name="Qu G."/>
        </authorList>
    </citation>
    <scope>NUCLEOTIDE SEQUENCE</scope>
    <source>
        <strain evidence="9">C.B.Clarke</strain>
        <tissue evidence="9">Leaf</tissue>
    </source>
</reference>
<evidence type="ECO:0000256" key="5">
    <source>
        <dbReference type="ARBA" id="ARBA00023136"/>
    </source>
</evidence>
<keyword evidence="6" id="KW-0813">Transport</keyword>
<dbReference type="GO" id="GO:0015267">
    <property type="term" value="F:channel activity"/>
    <property type="evidence" value="ECO:0007669"/>
    <property type="project" value="InterPro"/>
</dbReference>
<feature type="transmembrane region" description="Helical" evidence="8">
    <location>
        <begin position="68"/>
        <end position="91"/>
    </location>
</feature>
<keyword evidence="4 8" id="KW-1133">Transmembrane helix</keyword>
<dbReference type="GO" id="GO:0016020">
    <property type="term" value="C:membrane"/>
    <property type="evidence" value="ECO:0007669"/>
    <property type="project" value="UniProtKB-SubCell"/>
</dbReference>
<dbReference type="InterPro" id="IPR023271">
    <property type="entry name" value="Aquaporin-like"/>
</dbReference>
<feature type="transmembrane region" description="Helical" evidence="8">
    <location>
        <begin position="120"/>
        <end position="141"/>
    </location>
</feature>
<protein>
    <submittedName>
        <fullName evidence="9">Aquaporin SIP2-1-like protein</fullName>
    </submittedName>
</protein>
<dbReference type="InterPro" id="IPR044226">
    <property type="entry name" value="SIP2-1-like"/>
</dbReference>
<evidence type="ECO:0000256" key="3">
    <source>
        <dbReference type="ARBA" id="ARBA00022737"/>
    </source>
</evidence>
<name>A0A833QH09_9POAL</name>
<dbReference type="SUPFAM" id="SSF81338">
    <property type="entry name" value="Aquaporin-like"/>
    <property type="match status" value="1"/>
</dbReference>
<dbReference type="Proteomes" id="UP000623129">
    <property type="component" value="Unassembled WGS sequence"/>
</dbReference>
<dbReference type="InterPro" id="IPR000425">
    <property type="entry name" value="MIP"/>
</dbReference>
<evidence type="ECO:0000256" key="7">
    <source>
        <dbReference type="SAM" id="MobiDB-lite"/>
    </source>
</evidence>
<feature type="transmembrane region" description="Helical" evidence="8">
    <location>
        <begin position="7"/>
        <end position="28"/>
    </location>
</feature>
<evidence type="ECO:0000256" key="4">
    <source>
        <dbReference type="ARBA" id="ARBA00022989"/>
    </source>
</evidence>